<dbReference type="GO" id="GO:0051301">
    <property type="term" value="P:cell division"/>
    <property type="evidence" value="ECO:0007669"/>
    <property type="project" value="InterPro"/>
</dbReference>
<dbReference type="PANTHER" id="PTHR30474">
    <property type="entry name" value="CELL CYCLE PROTEIN"/>
    <property type="match status" value="1"/>
</dbReference>
<evidence type="ECO:0000256" key="5">
    <source>
        <dbReference type="ARBA" id="ARBA00023136"/>
    </source>
</evidence>
<proteinExistence type="predicted"/>
<feature type="transmembrane region" description="Helical" evidence="6">
    <location>
        <begin position="34"/>
        <end position="53"/>
    </location>
</feature>
<comment type="subcellular location">
    <subcellularLocation>
        <location evidence="1">Membrane</location>
        <topology evidence="1">Multi-pass membrane protein</topology>
    </subcellularLocation>
</comment>
<feature type="transmembrane region" description="Helical" evidence="6">
    <location>
        <begin position="211"/>
        <end position="231"/>
    </location>
</feature>
<comment type="caution">
    <text evidence="7">The sequence shown here is derived from an EMBL/GenBank/DDBJ whole genome shotgun (WGS) entry which is preliminary data.</text>
</comment>
<dbReference type="GO" id="GO:0015648">
    <property type="term" value="F:lipid-linked peptidoglycan transporter activity"/>
    <property type="evidence" value="ECO:0007669"/>
    <property type="project" value="TreeGrafter"/>
</dbReference>
<dbReference type="PANTHER" id="PTHR30474:SF14">
    <property type="entry name" value="CELL CYCLE PROTEIN"/>
    <property type="match status" value="1"/>
</dbReference>
<dbReference type="EMBL" id="LIBJ01000005">
    <property type="protein sequence ID" value="KRO49516.1"/>
    <property type="molecule type" value="Genomic_DNA"/>
</dbReference>
<keyword evidence="4 6" id="KW-1133">Transmembrane helix</keyword>
<evidence type="ECO:0000256" key="4">
    <source>
        <dbReference type="ARBA" id="ARBA00022989"/>
    </source>
</evidence>
<dbReference type="Pfam" id="PF01098">
    <property type="entry name" value="FTSW_RODA_SPOVE"/>
    <property type="match status" value="1"/>
</dbReference>
<dbReference type="GO" id="GO:0032153">
    <property type="term" value="C:cell division site"/>
    <property type="evidence" value="ECO:0007669"/>
    <property type="project" value="TreeGrafter"/>
</dbReference>
<evidence type="ECO:0000256" key="6">
    <source>
        <dbReference type="SAM" id="Phobius"/>
    </source>
</evidence>
<reference evidence="7 8" key="1">
    <citation type="submission" date="2015-10" db="EMBL/GenBank/DDBJ databases">
        <title>Metagenome-Assembled Genomes uncover a global brackish microbiome.</title>
        <authorList>
            <person name="Hugerth L.W."/>
            <person name="Larsson J."/>
            <person name="Alneberg J."/>
            <person name="Lindh M.V."/>
            <person name="Legrand C."/>
            <person name="Pinhassi J."/>
            <person name="Andersson A.F."/>
        </authorList>
    </citation>
    <scope>NUCLEOTIDE SEQUENCE [LARGE SCALE GENOMIC DNA]</scope>
    <source>
        <strain evidence="7">BACL6 MAG-120924-bin43</strain>
    </source>
</reference>
<keyword evidence="2 6" id="KW-0812">Transmembrane</keyword>
<feature type="transmembrane region" description="Helical" evidence="6">
    <location>
        <begin position="303"/>
        <end position="321"/>
    </location>
</feature>
<feature type="transmembrane region" description="Helical" evidence="6">
    <location>
        <begin position="73"/>
        <end position="92"/>
    </location>
</feature>
<accession>A0A0R2QH61</accession>
<evidence type="ECO:0000256" key="3">
    <source>
        <dbReference type="ARBA" id="ARBA00022960"/>
    </source>
</evidence>
<dbReference type="GO" id="GO:0008360">
    <property type="term" value="P:regulation of cell shape"/>
    <property type="evidence" value="ECO:0007669"/>
    <property type="project" value="UniProtKB-KW"/>
</dbReference>
<feature type="transmembrane region" description="Helical" evidence="6">
    <location>
        <begin position="333"/>
        <end position="350"/>
    </location>
</feature>
<feature type="transmembrane region" description="Helical" evidence="6">
    <location>
        <begin position="166"/>
        <end position="183"/>
    </location>
</feature>
<evidence type="ECO:0008006" key="9">
    <source>
        <dbReference type="Google" id="ProtNLM"/>
    </source>
</evidence>
<evidence type="ECO:0000256" key="1">
    <source>
        <dbReference type="ARBA" id="ARBA00004141"/>
    </source>
</evidence>
<feature type="transmembrane region" description="Helical" evidence="6">
    <location>
        <begin position="370"/>
        <end position="390"/>
    </location>
</feature>
<keyword evidence="3" id="KW-0133">Cell shape</keyword>
<feature type="transmembrane region" description="Helical" evidence="6">
    <location>
        <begin position="99"/>
        <end position="119"/>
    </location>
</feature>
<keyword evidence="5 6" id="KW-0472">Membrane</keyword>
<dbReference type="Proteomes" id="UP000051017">
    <property type="component" value="Unassembled WGS sequence"/>
</dbReference>
<dbReference type="AlphaFoldDB" id="A0A0R2QH61"/>
<sequence>MSIQTLRRRFGQPTSSGTFGFSGSYADPIRNIDWILIAVVVLQSVIGLFNVFSTTHLRLLDQEFDPYFYTQRQAGYIIAAASVAAIVMAIGHEWFRSQIGLLYGGLMLLLVLVLVYGAVRGGARLSFNVPIVSFSLQPAEFMKPIILVLVASYFSEASDTKIDWHHFVMSLYIVGAPVALILLQPDLGSATVIVAGVVGVLLVAGARRRYLLMITGLSIVTMGTVMVNGFIGTYQLRRFVSWLHQDSRDKALESVVLQVRFAKRAVSTGGFFGKGYLQGPLTNGKYIPVQFTDFPFSAIAEQFGMLGGGVVIALFAVMLWRVWRIAQMARDRFGLYITSGIFTLMTFQVFQNIGMTMGLTPVSGLPLPFISYGGSHMMSMGVMVGLVQSVHMRRLN</sequence>
<dbReference type="GO" id="GO:0005886">
    <property type="term" value="C:plasma membrane"/>
    <property type="evidence" value="ECO:0007669"/>
    <property type="project" value="TreeGrafter"/>
</dbReference>
<feature type="transmembrane region" description="Helical" evidence="6">
    <location>
        <begin position="189"/>
        <end position="206"/>
    </location>
</feature>
<gene>
    <name evidence="7" type="ORF">ABR75_02310</name>
</gene>
<protein>
    <recommendedName>
        <fullName evidence="9">Rod shape-determining protein RodA</fullName>
    </recommendedName>
</protein>
<organism evidence="7 8">
    <name type="scientific">Acidimicrobiia bacterium BACL6 MAG-120924-bin43</name>
    <dbReference type="NCBI Taxonomy" id="1655583"/>
    <lineage>
        <taxon>Bacteria</taxon>
        <taxon>Bacillati</taxon>
        <taxon>Actinomycetota</taxon>
        <taxon>Acidimicrobiia</taxon>
        <taxon>acIV cluster</taxon>
    </lineage>
</organism>
<evidence type="ECO:0000256" key="2">
    <source>
        <dbReference type="ARBA" id="ARBA00022692"/>
    </source>
</evidence>
<feature type="transmembrane region" description="Helical" evidence="6">
    <location>
        <begin position="131"/>
        <end position="154"/>
    </location>
</feature>
<evidence type="ECO:0000313" key="8">
    <source>
        <dbReference type="Proteomes" id="UP000051017"/>
    </source>
</evidence>
<dbReference type="InterPro" id="IPR001182">
    <property type="entry name" value="FtsW/RodA"/>
</dbReference>
<name>A0A0R2QH61_9ACTN</name>
<evidence type="ECO:0000313" key="7">
    <source>
        <dbReference type="EMBL" id="KRO49516.1"/>
    </source>
</evidence>